<protein>
    <recommendedName>
        <fullName evidence="3">NACHT domain-containing protein</fullName>
    </recommendedName>
</protein>
<evidence type="ECO:0000259" key="3">
    <source>
        <dbReference type="PROSITE" id="PS50837"/>
    </source>
</evidence>
<gene>
    <name evidence="4" type="ORF">B0T19DRAFT_268571</name>
</gene>
<comment type="caution">
    <text evidence="4">The sequence shown here is derived from an EMBL/GenBank/DDBJ whole genome shotgun (WGS) entry which is preliminary data.</text>
</comment>
<dbReference type="InterPro" id="IPR056884">
    <property type="entry name" value="NPHP3-like_N"/>
</dbReference>
<dbReference type="Pfam" id="PF24883">
    <property type="entry name" value="NPHP3_N"/>
    <property type="match status" value="1"/>
</dbReference>
<organism evidence="4 5">
    <name type="scientific">Cercophora scortea</name>
    <dbReference type="NCBI Taxonomy" id="314031"/>
    <lineage>
        <taxon>Eukaryota</taxon>
        <taxon>Fungi</taxon>
        <taxon>Dikarya</taxon>
        <taxon>Ascomycota</taxon>
        <taxon>Pezizomycotina</taxon>
        <taxon>Sordariomycetes</taxon>
        <taxon>Sordariomycetidae</taxon>
        <taxon>Sordariales</taxon>
        <taxon>Lasiosphaeriaceae</taxon>
        <taxon>Cercophora</taxon>
    </lineage>
</organism>
<dbReference type="Gene3D" id="3.40.50.300">
    <property type="entry name" value="P-loop containing nucleotide triphosphate hydrolases"/>
    <property type="match status" value="1"/>
</dbReference>
<dbReference type="PANTHER" id="PTHR10039:SF14">
    <property type="entry name" value="NACHT DOMAIN-CONTAINING PROTEIN"/>
    <property type="match status" value="1"/>
</dbReference>
<keyword evidence="2" id="KW-0175">Coiled coil</keyword>
<dbReference type="Proteomes" id="UP001286456">
    <property type="component" value="Unassembled WGS sequence"/>
</dbReference>
<dbReference type="PANTHER" id="PTHR10039">
    <property type="entry name" value="AMELOGENIN"/>
    <property type="match status" value="1"/>
</dbReference>
<dbReference type="EMBL" id="JAUEPO010000006">
    <property type="protein sequence ID" value="KAK3319509.1"/>
    <property type="molecule type" value="Genomic_DNA"/>
</dbReference>
<dbReference type="PROSITE" id="PS50837">
    <property type="entry name" value="NACHT"/>
    <property type="match status" value="1"/>
</dbReference>
<dbReference type="Pfam" id="PF24809">
    <property type="entry name" value="DUF7708"/>
    <property type="match status" value="1"/>
</dbReference>
<keyword evidence="5" id="KW-1185">Reference proteome</keyword>
<sequence length="1409" mass="158599">MENDVFFAARDRFLSALNQEQRLLFSPCAGREDLLAGLRQIEALAAKFKKRRGVVGVLDLISSFAQRLEPFCKIIDIFVSAKPEVGALIWGAVRLILQLASSFGNFLDRTVKVLGRIGETFPQLMDLAKLLHLSTNARLRDSIESVYCGIFEVFQTLVVVFFKSDGRAKGTIGVASSIIWRPFDVRLSESLQRLAFHQQVMRDELDIAQARAMDFLVEATKQEQQLQAQRDQHAAETQEQLAELKDLTEEGIRSIEKKLEEEAVFRIQQWLAPPSFASPFEDNLGLATEDTGDWFLNDHRFETWCQSAITSESTGDGRGFDSRTLWVHGKPGCGKTVLASIAVDEMKSMKMQGADRSEIAYYFFRFDSAHNQTISALRAIMAQFLQVNRSNRHLLDACTFAMLYTSHGQATATKNELEDLILMHLRMSESARIILDGIDEAQNETELVRVLQDLASIKSCRLLLFSRPTVASLQRAVPKELQMEVSKARVESDIHLFLESELDQFMCDGLLPASADISQLADQLTFGADGMFLWARLMTLYLASPVFHPSRRMQIIHNVTFPEGLDYIYNRICKLILARYERERDLASRVLVWLTYGMTHLDTMQLREAITPIEEAAAGSAEDQRSDDAFEDAVLWACAGLVERFRDGPASETQHRGFRFIHLSVKEFFSQSAASDDGSWWAEDTDIRRLIPMGAIAHMELARTCVHYLTYHAPAQPFSGDAARETDPLAFRRAFPFSSYAAPFWTRHLQATMIPDSGLVEVDERGFGRNLQALTDSLRSFVAKPLNLMSWIEAHYLAMKLLVADSPHTTQVLDLYPRAGFISEWAHWLTQWAHTLPSSKACWSRGDTDTHGLKDLSNNLREFEHDIQDLQLHWGANLLKSPELIWDEVAAFSPSRFLLKTTSTNVISLAPQDSPSSANSSNPLCLISEVATGGNLMAILSIWPSKLFEERWDKLTPTSDATDLESASCGWKARYQLWNIEKDPSQVADIRIPCDSSEVSLLVRQSLRFQIDSGWKLSFPLAISRTCMEFTILRTVFVLGPHTQTSEAQVQSINLEIATDQELEFVWSDHCEAIRPFPCDRNLLPRQLSQFTNSSYNYSISFSPNGRFLFFADFEFNMNSHLIVWERVQPDAQAQVQYRVVANASHDIQQNEHIKHVAFHSSASLLVFCDATRLYRWEFFQEQPLWICILHHVVDRLCISDDAKFAIVDNTVVPIYPADRPRPPARLAIGDLPADQSDKATHPPSTSALSVRHGPLFQPGNVLRGTLLTGSSAPGSISLRVNSSVTLEVSTQTSQHILRLLALPQWPGLDHTFAIIRTPSEGNGSMFKVLLNKASSSSYDMSTAMTQSSLPLVVDRHAGAIRRDFVRTGDRLELIENGEAIARPWSPVSSRGMLSVKETTKVYSALHVD</sequence>
<feature type="domain" description="NACHT" evidence="3">
    <location>
        <begin position="323"/>
        <end position="468"/>
    </location>
</feature>
<dbReference type="InterPro" id="IPR027417">
    <property type="entry name" value="P-loop_NTPase"/>
</dbReference>
<evidence type="ECO:0000313" key="4">
    <source>
        <dbReference type="EMBL" id="KAK3319509.1"/>
    </source>
</evidence>
<evidence type="ECO:0000313" key="5">
    <source>
        <dbReference type="Proteomes" id="UP001286456"/>
    </source>
</evidence>
<dbReference type="SUPFAM" id="SSF101908">
    <property type="entry name" value="Putative isomerase YbhE"/>
    <property type="match status" value="1"/>
</dbReference>
<dbReference type="InterPro" id="IPR056125">
    <property type="entry name" value="DUF7708"/>
</dbReference>
<reference evidence="4" key="2">
    <citation type="submission" date="2023-06" db="EMBL/GenBank/DDBJ databases">
        <authorList>
            <consortium name="Lawrence Berkeley National Laboratory"/>
            <person name="Haridas S."/>
            <person name="Hensen N."/>
            <person name="Bonometti L."/>
            <person name="Westerberg I."/>
            <person name="Brannstrom I.O."/>
            <person name="Guillou S."/>
            <person name="Cros-Aarteil S."/>
            <person name="Calhoun S."/>
            <person name="Kuo A."/>
            <person name="Mondo S."/>
            <person name="Pangilinan J."/>
            <person name="Riley R."/>
            <person name="Labutti K."/>
            <person name="Andreopoulos B."/>
            <person name="Lipzen A."/>
            <person name="Chen C."/>
            <person name="Yanf M."/>
            <person name="Daum C."/>
            <person name="Ng V."/>
            <person name="Clum A."/>
            <person name="Steindorff A."/>
            <person name="Ohm R."/>
            <person name="Martin F."/>
            <person name="Silar P."/>
            <person name="Natvig D."/>
            <person name="Lalanne C."/>
            <person name="Gautier V."/>
            <person name="Ament-Velasquez S.L."/>
            <person name="Kruys A."/>
            <person name="Hutchinson M.I."/>
            <person name="Powell A.J."/>
            <person name="Barry K."/>
            <person name="Miller A.N."/>
            <person name="Grigoriev I.V."/>
            <person name="Debuchy R."/>
            <person name="Gladieux P."/>
            <person name="Thoren M.H."/>
            <person name="Johannesson H."/>
        </authorList>
    </citation>
    <scope>NUCLEOTIDE SEQUENCE</scope>
    <source>
        <strain evidence="4">SMH4131-1</strain>
    </source>
</reference>
<evidence type="ECO:0000256" key="2">
    <source>
        <dbReference type="SAM" id="Coils"/>
    </source>
</evidence>
<reference evidence="4" key="1">
    <citation type="journal article" date="2023" name="Mol. Phylogenet. Evol.">
        <title>Genome-scale phylogeny and comparative genomics of the fungal order Sordariales.</title>
        <authorList>
            <person name="Hensen N."/>
            <person name="Bonometti L."/>
            <person name="Westerberg I."/>
            <person name="Brannstrom I.O."/>
            <person name="Guillou S."/>
            <person name="Cros-Aarteil S."/>
            <person name="Calhoun S."/>
            <person name="Haridas S."/>
            <person name="Kuo A."/>
            <person name="Mondo S."/>
            <person name="Pangilinan J."/>
            <person name="Riley R."/>
            <person name="LaButti K."/>
            <person name="Andreopoulos B."/>
            <person name="Lipzen A."/>
            <person name="Chen C."/>
            <person name="Yan M."/>
            <person name="Daum C."/>
            <person name="Ng V."/>
            <person name="Clum A."/>
            <person name="Steindorff A."/>
            <person name="Ohm R.A."/>
            <person name="Martin F."/>
            <person name="Silar P."/>
            <person name="Natvig D.O."/>
            <person name="Lalanne C."/>
            <person name="Gautier V."/>
            <person name="Ament-Velasquez S.L."/>
            <person name="Kruys A."/>
            <person name="Hutchinson M.I."/>
            <person name="Powell A.J."/>
            <person name="Barry K."/>
            <person name="Miller A.N."/>
            <person name="Grigoriev I.V."/>
            <person name="Debuchy R."/>
            <person name="Gladieux P."/>
            <person name="Hiltunen Thoren M."/>
            <person name="Johannesson H."/>
        </authorList>
    </citation>
    <scope>NUCLEOTIDE SEQUENCE</scope>
    <source>
        <strain evidence="4">SMH4131-1</strain>
    </source>
</reference>
<accession>A0AAE0I6J5</accession>
<dbReference type="SUPFAM" id="SSF52540">
    <property type="entry name" value="P-loop containing nucleoside triphosphate hydrolases"/>
    <property type="match status" value="1"/>
</dbReference>
<keyword evidence="1" id="KW-0677">Repeat</keyword>
<proteinExistence type="predicted"/>
<dbReference type="InterPro" id="IPR007111">
    <property type="entry name" value="NACHT_NTPase"/>
</dbReference>
<evidence type="ECO:0000256" key="1">
    <source>
        <dbReference type="ARBA" id="ARBA00022737"/>
    </source>
</evidence>
<name>A0AAE0I6J5_9PEZI</name>
<feature type="coiled-coil region" evidence="2">
    <location>
        <begin position="216"/>
        <end position="250"/>
    </location>
</feature>